<proteinExistence type="predicted"/>
<evidence type="ECO:0000256" key="1">
    <source>
        <dbReference type="SAM" id="Phobius"/>
    </source>
</evidence>
<feature type="transmembrane region" description="Helical" evidence="1">
    <location>
        <begin position="6"/>
        <end position="26"/>
    </location>
</feature>
<keyword evidence="1" id="KW-0472">Membrane</keyword>
<protein>
    <submittedName>
        <fullName evidence="2">Uncharacterized protein</fullName>
    </submittedName>
</protein>
<comment type="caution">
    <text evidence="2">The sequence shown here is derived from an EMBL/GenBank/DDBJ whole genome shotgun (WGS) entry which is preliminary data.</text>
</comment>
<dbReference type="AlphaFoldDB" id="T0HXZ9"/>
<evidence type="ECO:0000313" key="2">
    <source>
        <dbReference type="EMBL" id="EQB16958.1"/>
    </source>
</evidence>
<accession>T0HXZ9</accession>
<dbReference type="EMBL" id="ATDP01000073">
    <property type="protein sequence ID" value="EQB16958.1"/>
    <property type="molecule type" value="Genomic_DNA"/>
</dbReference>
<keyword evidence="1" id="KW-1133">Transmembrane helix</keyword>
<dbReference type="Proteomes" id="UP000015531">
    <property type="component" value="Unassembled WGS sequence"/>
</dbReference>
<sequence>MTTTIILLTINSIAQLIASVAQLIAAQRPR</sequence>
<organism evidence="2 3">
    <name type="scientific">Sphingobium lactosutens DS20</name>
    <dbReference type="NCBI Taxonomy" id="1331060"/>
    <lineage>
        <taxon>Bacteria</taxon>
        <taxon>Pseudomonadati</taxon>
        <taxon>Pseudomonadota</taxon>
        <taxon>Alphaproteobacteria</taxon>
        <taxon>Sphingomonadales</taxon>
        <taxon>Sphingomonadaceae</taxon>
        <taxon>Sphingobium</taxon>
    </lineage>
</organism>
<gene>
    <name evidence="2" type="ORF">RLDS_05850</name>
</gene>
<keyword evidence="3" id="KW-1185">Reference proteome</keyword>
<name>T0HXZ9_9SPHN</name>
<reference evidence="2 3" key="1">
    <citation type="journal article" date="2013" name="Genome Announc.">
        <title>Draft Genome Sequence of Sphingobium lactosutens Strain DS20T, Isolated from a Hexachlorocyclohexane Dumpsite.</title>
        <authorList>
            <person name="Kumar R."/>
            <person name="Dwivedi V."/>
            <person name="Negi V."/>
            <person name="Khurana J.P."/>
            <person name="Lal R."/>
        </authorList>
    </citation>
    <scope>NUCLEOTIDE SEQUENCE [LARGE SCALE GENOMIC DNA]</scope>
    <source>
        <strain evidence="2 3">DS20</strain>
    </source>
</reference>
<evidence type="ECO:0000313" key="3">
    <source>
        <dbReference type="Proteomes" id="UP000015531"/>
    </source>
</evidence>
<keyword evidence="1" id="KW-0812">Transmembrane</keyword>